<dbReference type="SUPFAM" id="SSF53383">
    <property type="entry name" value="PLP-dependent transferases"/>
    <property type="match status" value="1"/>
</dbReference>
<evidence type="ECO:0000256" key="3">
    <source>
        <dbReference type="ARBA" id="ARBA00022576"/>
    </source>
</evidence>
<dbReference type="EC" id="2.6.1.-" evidence="6"/>
<dbReference type="PANTHER" id="PTHR46383:SF4">
    <property type="entry name" value="AMINOTRANSFERASE"/>
    <property type="match status" value="1"/>
</dbReference>
<dbReference type="Gene3D" id="3.40.640.10">
    <property type="entry name" value="Type I PLP-dependent aspartate aminotransferase-like (Major domain)"/>
    <property type="match status" value="1"/>
</dbReference>
<dbReference type="Gene3D" id="3.90.1150.10">
    <property type="entry name" value="Aspartate Aminotransferase, domain 1"/>
    <property type="match status" value="1"/>
</dbReference>
<dbReference type="InterPro" id="IPR015421">
    <property type="entry name" value="PyrdxlP-dep_Trfase_major"/>
</dbReference>
<keyword evidence="9" id="KW-1185">Reference proteome</keyword>
<proteinExistence type="inferred from homology"/>
<dbReference type="PROSITE" id="PS00105">
    <property type="entry name" value="AA_TRANSFER_CLASS_1"/>
    <property type="match status" value="1"/>
</dbReference>
<dbReference type="InterPro" id="IPR004838">
    <property type="entry name" value="NHTrfase_class1_PyrdxlP-BS"/>
</dbReference>
<evidence type="ECO:0000256" key="2">
    <source>
        <dbReference type="ARBA" id="ARBA00007441"/>
    </source>
</evidence>
<dbReference type="CDD" id="cd00609">
    <property type="entry name" value="AAT_like"/>
    <property type="match status" value="1"/>
</dbReference>
<evidence type="ECO:0000313" key="9">
    <source>
        <dbReference type="Proteomes" id="UP000004080"/>
    </source>
</evidence>
<protein>
    <recommendedName>
        <fullName evidence="6">Aminotransferase</fullName>
        <ecNumber evidence="6">2.6.1.-</ecNumber>
    </recommendedName>
</protein>
<gene>
    <name evidence="8" type="ORF">A374_04739</name>
</gene>
<dbReference type="PATRIC" id="fig|1196324.3.peg.962"/>
<dbReference type="GO" id="GO:0006520">
    <property type="term" value="P:amino acid metabolic process"/>
    <property type="evidence" value="ECO:0007669"/>
    <property type="project" value="InterPro"/>
</dbReference>
<dbReference type="GO" id="GO:0030170">
    <property type="term" value="F:pyridoxal phosphate binding"/>
    <property type="evidence" value="ECO:0007669"/>
    <property type="project" value="InterPro"/>
</dbReference>
<sequence>MEHLINPFVKNIQISGIRTFYNLVSQYPNAISFTLGLPDFPTPKGIKDAAKKAIDEDYTTYSHNAGYLPLREAAAQFVERKYQLTYDPASEVIVTVGASEAIDISLRTILESGCEVILPAPVYPGYAPVIEMCGATPVYVDTTQHEFKLTASLIEQHLTENTRAVILPYPSNPTGCVLTEEELGAIAQLLSSKEIFVVSDEIYSELTYEQPHRSIASFPGMRDRTIVINGLSKSHAMTGWRIGLLFAPAAIAQHLLKVHQYNVSCTSTVSQMAALEALTTGIDDALVMRHEYHQRRDYVVGRLKDMGLHVENPGGAFYVFVSIADYNLTSLQFATTLLQEQEVAVIPGSAFSSYGEGFIRLSYAASFEQLREGLDRLQQFLSQHKKNK</sequence>
<dbReference type="AlphaFoldDB" id="I8ALQ0"/>
<evidence type="ECO:0000256" key="1">
    <source>
        <dbReference type="ARBA" id="ARBA00001933"/>
    </source>
</evidence>
<evidence type="ECO:0000259" key="7">
    <source>
        <dbReference type="Pfam" id="PF00155"/>
    </source>
</evidence>
<evidence type="ECO:0000256" key="6">
    <source>
        <dbReference type="RuleBase" id="RU000481"/>
    </source>
</evidence>
<dbReference type="Proteomes" id="UP000004080">
    <property type="component" value="Unassembled WGS sequence"/>
</dbReference>
<reference evidence="8 9" key="1">
    <citation type="journal article" date="2012" name="J. Bacteriol.">
        <title>Genome of Bacillus macauensis ZFHKF-1, a Long-Chain-Forming Bacterium.</title>
        <authorList>
            <person name="Cai L."/>
            <person name="Zhang T."/>
        </authorList>
    </citation>
    <scope>NUCLEOTIDE SEQUENCE [LARGE SCALE GENOMIC DNA]</scope>
    <source>
        <strain evidence="8 9">ZFHKF-1</strain>
    </source>
</reference>
<evidence type="ECO:0000256" key="5">
    <source>
        <dbReference type="ARBA" id="ARBA00022898"/>
    </source>
</evidence>
<keyword evidence="5" id="KW-0663">Pyridoxal phosphate</keyword>
<dbReference type="EMBL" id="AKKV01000020">
    <property type="protein sequence ID" value="EIT86852.1"/>
    <property type="molecule type" value="Genomic_DNA"/>
</dbReference>
<dbReference type="FunFam" id="3.40.640.10:FF:000033">
    <property type="entry name" value="Aspartate aminotransferase"/>
    <property type="match status" value="1"/>
</dbReference>
<dbReference type="InterPro" id="IPR050596">
    <property type="entry name" value="AspAT/PAT-like"/>
</dbReference>
<dbReference type="InterPro" id="IPR004839">
    <property type="entry name" value="Aminotransferase_I/II_large"/>
</dbReference>
<dbReference type="STRING" id="1196324.A374_04739"/>
<comment type="similarity">
    <text evidence="2 6">Belongs to the class-I pyridoxal-phosphate-dependent aminotransferase family.</text>
</comment>
<dbReference type="NCBIfam" id="NF005817">
    <property type="entry name" value="PRK07683.1"/>
    <property type="match status" value="1"/>
</dbReference>
<evidence type="ECO:0000256" key="4">
    <source>
        <dbReference type="ARBA" id="ARBA00022679"/>
    </source>
</evidence>
<dbReference type="eggNOG" id="COG0436">
    <property type="taxonomic scope" value="Bacteria"/>
</dbReference>
<name>I8ALQ0_9BACL</name>
<comment type="caution">
    <text evidence="8">The sequence shown here is derived from an EMBL/GenBank/DDBJ whole genome shotgun (WGS) entry which is preliminary data.</text>
</comment>
<keyword evidence="4 6" id="KW-0808">Transferase</keyword>
<evidence type="ECO:0000313" key="8">
    <source>
        <dbReference type="EMBL" id="EIT86852.1"/>
    </source>
</evidence>
<dbReference type="InterPro" id="IPR015424">
    <property type="entry name" value="PyrdxlP-dep_Trfase"/>
</dbReference>
<feature type="domain" description="Aminotransferase class I/classII large" evidence="7">
    <location>
        <begin position="31"/>
        <end position="377"/>
    </location>
</feature>
<organism evidence="8 9">
    <name type="scientific">Fictibacillus macauensis ZFHKF-1</name>
    <dbReference type="NCBI Taxonomy" id="1196324"/>
    <lineage>
        <taxon>Bacteria</taxon>
        <taxon>Bacillati</taxon>
        <taxon>Bacillota</taxon>
        <taxon>Bacilli</taxon>
        <taxon>Bacillales</taxon>
        <taxon>Fictibacillaceae</taxon>
        <taxon>Fictibacillus</taxon>
    </lineage>
</organism>
<dbReference type="Pfam" id="PF00155">
    <property type="entry name" value="Aminotran_1_2"/>
    <property type="match status" value="1"/>
</dbReference>
<comment type="cofactor">
    <cofactor evidence="1 6">
        <name>pyridoxal 5'-phosphate</name>
        <dbReference type="ChEBI" id="CHEBI:597326"/>
    </cofactor>
</comment>
<dbReference type="PANTHER" id="PTHR46383">
    <property type="entry name" value="ASPARTATE AMINOTRANSFERASE"/>
    <property type="match status" value="1"/>
</dbReference>
<dbReference type="OrthoDB" id="9802328at2"/>
<dbReference type="GO" id="GO:0008483">
    <property type="term" value="F:transaminase activity"/>
    <property type="evidence" value="ECO:0007669"/>
    <property type="project" value="UniProtKB-KW"/>
</dbReference>
<dbReference type="InterPro" id="IPR015422">
    <property type="entry name" value="PyrdxlP-dep_Trfase_small"/>
</dbReference>
<dbReference type="RefSeq" id="WP_007201047.1">
    <property type="nucleotide sequence ID" value="NZ_AKKV01000020.1"/>
</dbReference>
<keyword evidence="3 6" id="KW-0032">Aminotransferase</keyword>
<accession>I8ALQ0</accession>